<dbReference type="InterPro" id="IPR004360">
    <property type="entry name" value="Glyas_Fos-R_dOase_dom"/>
</dbReference>
<evidence type="ECO:0000313" key="2">
    <source>
        <dbReference type="EMBL" id="XDK26993.1"/>
    </source>
</evidence>
<feature type="domain" description="VOC" evidence="1">
    <location>
        <begin position="6"/>
        <end position="132"/>
    </location>
</feature>
<accession>A0AB39HMF4</accession>
<dbReference type="InterPro" id="IPR029068">
    <property type="entry name" value="Glyas_Bleomycin-R_OHBP_Dase"/>
</dbReference>
<dbReference type="Pfam" id="PF00903">
    <property type="entry name" value="Glyoxalase"/>
    <property type="match status" value="1"/>
</dbReference>
<gene>
    <name evidence="2" type="ORF">AB0763_14595</name>
</gene>
<dbReference type="InterPro" id="IPR037523">
    <property type="entry name" value="VOC_core"/>
</dbReference>
<dbReference type="Gene3D" id="3.10.180.10">
    <property type="entry name" value="2,3-Dihydroxybiphenyl 1,2-Dioxygenase, domain 1"/>
    <property type="match status" value="1"/>
</dbReference>
<keyword evidence="2" id="KW-0614">Plasmid</keyword>
<proteinExistence type="predicted"/>
<dbReference type="KEGG" id="vih:AB0763_14595"/>
<organism evidence="2">
    <name type="scientific">Vibrio sp. HB236076</name>
    <dbReference type="NCBI Taxonomy" id="3232307"/>
    <lineage>
        <taxon>Bacteria</taxon>
        <taxon>Pseudomonadati</taxon>
        <taxon>Pseudomonadota</taxon>
        <taxon>Gammaproteobacteria</taxon>
        <taxon>Vibrionales</taxon>
        <taxon>Vibrionaceae</taxon>
        <taxon>Vibrio</taxon>
    </lineage>
</organism>
<dbReference type="PANTHER" id="PTHR21366:SF14">
    <property type="entry name" value="GLYOXALASE DOMAIN-CONTAINING PROTEIN 5"/>
    <property type="match status" value="1"/>
</dbReference>
<dbReference type="EMBL" id="CP162602">
    <property type="protein sequence ID" value="XDK26993.1"/>
    <property type="molecule type" value="Genomic_DNA"/>
</dbReference>
<sequence>MLTLAGLDHIVLRTTQRAAMLTFYCEVLGCQIERERPELGLTQLRAGNALIDLVDVDSELGKLGGQAPQQNGRNLDHFCLQYHPQSEEAILQYLASFGFHEITFANRYGAQGYGRSLYINDPEHNVVELKPYLPSSSPVNANETA</sequence>
<dbReference type="PANTHER" id="PTHR21366">
    <property type="entry name" value="GLYOXALASE FAMILY PROTEIN"/>
    <property type="match status" value="1"/>
</dbReference>
<dbReference type="PROSITE" id="PS51819">
    <property type="entry name" value="VOC"/>
    <property type="match status" value="1"/>
</dbReference>
<reference evidence="2" key="1">
    <citation type="submission" date="2024-07" db="EMBL/GenBank/DDBJ databases">
        <title>Genome Analysis of a Potential Novel Vibrio Species Secreting pH- and Thermo-stable Alginate Lyase and its Application in Producing Alginate Oligosaccharides.</title>
        <authorList>
            <person name="Huang H."/>
            <person name="Bao K."/>
        </authorList>
    </citation>
    <scope>NUCLEOTIDE SEQUENCE</scope>
    <source>
        <strain evidence="2">HB236076</strain>
        <plasmid evidence="2">p-HB236076</plasmid>
    </source>
</reference>
<evidence type="ECO:0000259" key="1">
    <source>
        <dbReference type="PROSITE" id="PS51819"/>
    </source>
</evidence>
<protein>
    <submittedName>
        <fullName evidence="2">VOC family protein</fullName>
    </submittedName>
</protein>
<dbReference type="InterPro" id="IPR050383">
    <property type="entry name" value="GlyoxalaseI/FosfomycinResist"/>
</dbReference>
<name>A0AB39HMF4_9VIBR</name>
<geneLocation type="plasmid" evidence="2">
    <name>p-HB236076</name>
</geneLocation>
<dbReference type="SUPFAM" id="SSF54593">
    <property type="entry name" value="Glyoxalase/Bleomycin resistance protein/Dihydroxybiphenyl dioxygenase"/>
    <property type="match status" value="1"/>
</dbReference>
<dbReference type="AlphaFoldDB" id="A0AB39HMF4"/>
<dbReference type="RefSeq" id="WP_306099169.1">
    <property type="nucleotide sequence ID" value="NZ_CP162602.1"/>
</dbReference>